<dbReference type="AlphaFoldDB" id="A0A0F9TQ93"/>
<dbReference type="EMBL" id="LAZR01000213">
    <property type="protein sequence ID" value="KKN81499.1"/>
    <property type="molecule type" value="Genomic_DNA"/>
</dbReference>
<name>A0A0F9TQ93_9ZZZZ</name>
<reference evidence="1" key="1">
    <citation type="journal article" date="2015" name="Nature">
        <title>Complex archaea that bridge the gap between prokaryotes and eukaryotes.</title>
        <authorList>
            <person name="Spang A."/>
            <person name="Saw J.H."/>
            <person name="Jorgensen S.L."/>
            <person name="Zaremba-Niedzwiedzka K."/>
            <person name="Martijn J."/>
            <person name="Lind A.E."/>
            <person name="van Eijk R."/>
            <person name="Schleper C."/>
            <person name="Guy L."/>
            <person name="Ettema T.J."/>
        </authorList>
    </citation>
    <scope>NUCLEOTIDE SEQUENCE</scope>
</reference>
<proteinExistence type="predicted"/>
<sequence length="146" mass="17288">MSLGEMIMDFWYDTPEFRRIVARAVYTMGVSGYGRTPISPELRDKIVNSRFVKPLSRMPTVAIRIVLKTLARRKVSWAGSLIRWLNQNYLYFSPEIEQEAWGHMELLEVLRIHANISGFYIRSMKTKKGDHCLNNWFKWAIKRNYL</sequence>
<comment type="caution">
    <text evidence="1">The sequence shown here is derived from an EMBL/GenBank/DDBJ whole genome shotgun (WGS) entry which is preliminary data.</text>
</comment>
<evidence type="ECO:0000313" key="1">
    <source>
        <dbReference type="EMBL" id="KKN81499.1"/>
    </source>
</evidence>
<protein>
    <submittedName>
        <fullName evidence="1">Uncharacterized protein</fullName>
    </submittedName>
</protein>
<organism evidence="1">
    <name type="scientific">marine sediment metagenome</name>
    <dbReference type="NCBI Taxonomy" id="412755"/>
    <lineage>
        <taxon>unclassified sequences</taxon>
        <taxon>metagenomes</taxon>
        <taxon>ecological metagenomes</taxon>
    </lineage>
</organism>
<gene>
    <name evidence="1" type="ORF">LCGC14_0317580</name>
</gene>
<accession>A0A0F9TQ93</accession>